<keyword evidence="3" id="KW-1185">Reference proteome</keyword>
<feature type="region of interest" description="Disordered" evidence="1">
    <location>
        <begin position="87"/>
        <end position="110"/>
    </location>
</feature>
<name>A0AAV7PJM3_PLEWA</name>
<gene>
    <name evidence="2" type="ORF">NDU88_006719</name>
</gene>
<comment type="caution">
    <text evidence="2">The sequence shown here is derived from an EMBL/GenBank/DDBJ whole genome shotgun (WGS) entry which is preliminary data.</text>
</comment>
<evidence type="ECO:0000256" key="1">
    <source>
        <dbReference type="SAM" id="MobiDB-lite"/>
    </source>
</evidence>
<accession>A0AAV7PJM3</accession>
<dbReference type="AlphaFoldDB" id="A0AAV7PJM3"/>
<evidence type="ECO:0000313" key="3">
    <source>
        <dbReference type="Proteomes" id="UP001066276"/>
    </source>
</evidence>
<protein>
    <submittedName>
        <fullName evidence="2">Uncharacterized protein</fullName>
    </submittedName>
</protein>
<dbReference type="Proteomes" id="UP001066276">
    <property type="component" value="Chromosome 7"/>
</dbReference>
<dbReference type="EMBL" id="JANPWB010000011">
    <property type="protein sequence ID" value="KAJ1128340.1"/>
    <property type="molecule type" value="Genomic_DNA"/>
</dbReference>
<proteinExistence type="predicted"/>
<evidence type="ECO:0000313" key="2">
    <source>
        <dbReference type="EMBL" id="KAJ1128340.1"/>
    </source>
</evidence>
<reference evidence="2" key="1">
    <citation type="journal article" date="2022" name="bioRxiv">
        <title>Sequencing and chromosome-scale assembly of the giantPleurodeles waltlgenome.</title>
        <authorList>
            <person name="Brown T."/>
            <person name="Elewa A."/>
            <person name="Iarovenko S."/>
            <person name="Subramanian E."/>
            <person name="Araus A.J."/>
            <person name="Petzold A."/>
            <person name="Susuki M."/>
            <person name="Suzuki K.-i.T."/>
            <person name="Hayashi T."/>
            <person name="Toyoda A."/>
            <person name="Oliveira C."/>
            <person name="Osipova E."/>
            <person name="Leigh N.D."/>
            <person name="Simon A."/>
            <person name="Yun M.H."/>
        </authorList>
    </citation>
    <scope>NUCLEOTIDE SEQUENCE</scope>
    <source>
        <strain evidence="2">20211129_DDA</strain>
        <tissue evidence="2">Liver</tissue>
    </source>
</reference>
<sequence length="180" mass="19031">MNYTPRAAVGPSIGGQALSGAWPAVCAGADPVVTGGTSGGDFQRAYFPRGRGGWGESWTCDTPPWRTPWEATMGAEEKRPKDCAVWPMLQPGEGADSGESDSTKGPLPTGSEPCGAWIALLPWSVTEVLGPRGAEAGDKDSLEAWRGARVRCAPMARFPPMDSLRGSRRGVWGQELWGVS</sequence>
<organism evidence="2 3">
    <name type="scientific">Pleurodeles waltl</name>
    <name type="common">Iberian ribbed newt</name>
    <dbReference type="NCBI Taxonomy" id="8319"/>
    <lineage>
        <taxon>Eukaryota</taxon>
        <taxon>Metazoa</taxon>
        <taxon>Chordata</taxon>
        <taxon>Craniata</taxon>
        <taxon>Vertebrata</taxon>
        <taxon>Euteleostomi</taxon>
        <taxon>Amphibia</taxon>
        <taxon>Batrachia</taxon>
        <taxon>Caudata</taxon>
        <taxon>Salamandroidea</taxon>
        <taxon>Salamandridae</taxon>
        <taxon>Pleurodelinae</taxon>
        <taxon>Pleurodeles</taxon>
    </lineage>
</organism>